<dbReference type="OMA" id="YLDCATT"/>
<evidence type="ECO:0000256" key="1">
    <source>
        <dbReference type="ARBA" id="ARBA00008645"/>
    </source>
</evidence>
<dbReference type="KEGG" id="psoj:PHYSODRAFT_447777"/>
<feature type="non-terminal residue" evidence="2">
    <location>
        <position position="1"/>
    </location>
</feature>
<sequence>WTPCPLTSDKSIDGSPSDNVAECTTYAAPLCHPGICETPDSAISTVDVFVRRIPAANRQPDVAPNVWLVQGSLSYLTSLLDIPMLILYNQLKGEANVYTMDYRGTGQSTPLKCAAQAKSSSVVDLDLELVPACAKELEEKYGDLAAFSTTSAAMDLTTFISKYGNDFSTTLYGVSYGTIWVERVMHLNPPEVTGYVLDRVTTTSGSSLDNFYSISGLDGLDGAYDEVADSFMALCSEDSSCNARFKKNGLKATLQQLMMKLDKNPKATCAKLLRSAQTGQDEDPPSFVLRYLLGALLDTKVRTLIPPIVYRLFRCAKKDVAVLTKFIETVNPGLNPTAKDIGSASKLLDTVVGFSEMWEAPSPSGQELRTRFEGTSMSGWPAYKHVPAYCAFSKEKSPTCNKLKVGNYKGNGIIYERDEYWNKAAKIPEKANVLLMSGGLDPRASTKYAQALLKALDGQKKELVTFKYASESSLLDSNDEPACGMYVLSSFVQHDGDLTKLNKTCLEDEAAFSWTIPEVYQYAMLSTKDAYDGEFDPSLSADEAS</sequence>
<evidence type="ECO:0000313" key="3">
    <source>
        <dbReference type="Proteomes" id="UP000002640"/>
    </source>
</evidence>
<proteinExistence type="inferred from homology"/>
<dbReference type="GeneID" id="20652842"/>
<dbReference type="InParanoid" id="G4Z6D7"/>
<gene>
    <name evidence="2" type="ORF">PHYSODRAFT_447777</name>
</gene>
<dbReference type="PANTHER" id="PTHR43039">
    <property type="entry name" value="ESTERASE-RELATED"/>
    <property type="match status" value="1"/>
</dbReference>
<dbReference type="InterPro" id="IPR029058">
    <property type="entry name" value="AB_hydrolase_fold"/>
</dbReference>
<organism evidence="2 3">
    <name type="scientific">Phytophthora sojae (strain P6497)</name>
    <name type="common">Soybean stem and root rot agent</name>
    <name type="synonym">Phytophthora megasperma f. sp. glycines</name>
    <dbReference type="NCBI Taxonomy" id="1094619"/>
    <lineage>
        <taxon>Eukaryota</taxon>
        <taxon>Sar</taxon>
        <taxon>Stramenopiles</taxon>
        <taxon>Oomycota</taxon>
        <taxon>Peronosporomycetes</taxon>
        <taxon>Peronosporales</taxon>
        <taxon>Peronosporaceae</taxon>
        <taxon>Phytophthora</taxon>
    </lineage>
</organism>
<dbReference type="STRING" id="1094619.G4Z6D7"/>
<dbReference type="RefSeq" id="XP_009525104.1">
    <property type="nucleotide sequence ID" value="XM_009526809.1"/>
</dbReference>
<reference evidence="2 3" key="1">
    <citation type="journal article" date="2006" name="Science">
        <title>Phytophthora genome sequences uncover evolutionary origins and mechanisms of pathogenesis.</title>
        <authorList>
            <person name="Tyler B.M."/>
            <person name="Tripathy S."/>
            <person name="Zhang X."/>
            <person name="Dehal P."/>
            <person name="Jiang R.H."/>
            <person name="Aerts A."/>
            <person name="Arredondo F.D."/>
            <person name="Baxter L."/>
            <person name="Bensasson D."/>
            <person name="Beynon J.L."/>
            <person name="Chapman J."/>
            <person name="Damasceno C.M."/>
            <person name="Dorrance A.E."/>
            <person name="Dou D."/>
            <person name="Dickerman A.W."/>
            <person name="Dubchak I.L."/>
            <person name="Garbelotto M."/>
            <person name="Gijzen M."/>
            <person name="Gordon S.G."/>
            <person name="Govers F."/>
            <person name="Grunwald N.J."/>
            <person name="Huang W."/>
            <person name="Ivors K.L."/>
            <person name="Jones R.W."/>
            <person name="Kamoun S."/>
            <person name="Krampis K."/>
            <person name="Lamour K.H."/>
            <person name="Lee M.K."/>
            <person name="McDonald W.H."/>
            <person name="Medina M."/>
            <person name="Meijer H.J."/>
            <person name="Nordberg E.K."/>
            <person name="Maclean D.J."/>
            <person name="Ospina-Giraldo M.D."/>
            <person name="Morris P.F."/>
            <person name="Phuntumart V."/>
            <person name="Putnam N.H."/>
            <person name="Rash S."/>
            <person name="Rose J.K."/>
            <person name="Sakihama Y."/>
            <person name="Salamov A.A."/>
            <person name="Savidor A."/>
            <person name="Scheuring C.F."/>
            <person name="Smith B.M."/>
            <person name="Sobral B.W."/>
            <person name="Terry A."/>
            <person name="Torto-Alalibo T.A."/>
            <person name="Win J."/>
            <person name="Xu Z."/>
            <person name="Zhang H."/>
            <person name="Grigoriev I.V."/>
            <person name="Rokhsar D.S."/>
            <person name="Boore J.L."/>
        </authorList>
    </citation>
    <scope>NUCLEOTIDE SEQUENCE [LARGE SCALE GENOMIC DNA]</scope>
    <source>
        <strain evidence="2 3">P6497</strain>
    </source>
</reference>
<evidence type="ECO:0008006" key="4">
    <source>
        <dbReference type="Google" id="ProtNLM"/>
    </source>
</evidence>
<feature type="non-terminal residue" evidence="2">
    <location>
        <position position="545"/>
    </location>
</feature>
<keyword evidence="3" id="KW-1185">Reference proteome</keyword>
<dbReference type="SMR" id="G4Z6D7"/>
<dbReference type="EMBL" id="JH159153">
    <property type="protein sequence ID" value="EGZ22387.1"/>
    <property type="molecule type" value="Genomic_DNA"/>
</dbReference>
<dbReference type="AlphaFoldDB" id="G4Z6D7"/>
<dbReference type="Gene3D" id="3.40.50.1820">
    <property type="entry name" value="alpha/beta hydrolase"/>
    <property type="match status" value="1"/>
</dbReference>
<accession>G4Z6D7</accession>
<evidence type="ECO:0000313" key="2">
    <source>
        <dbReference type="EMBL" id="EGZ22387.1"/>
    </source>
</evidence>
<name>G4Z6D7_PHYSP</name>
<protein>
    <recommendedName>
        <fullName evidence="4">AB hydrolase-1 domain-containing protein</fullName>
    </recommendedName>
</protein>
<dbReference type="SUPFAM" id="SSF53474">
    <property type="entry name" value="alpha/beta-Hydrolases"/>
    <property type="match status" value="1"/>
</dbReference>
<dbReference type="Proteomes" id="UP000002640">
    <property type="component" value="Unassembled WGS sequence"/>
</dbReference>
<comment type="similarity">
    <text evidence="1">Belongs to the AB hydrolase superfamily.</text>
</comment>